<gene>
    <name evidence="3" type="ORF">SAMN04487948_10618</name>
</gene>
<dbReference type="InterPro" id="IPR055546">
    <property type="entry name" value="DUF7122"/>
</dbReference>
<feature type="compositionally biased region" description="Basic and acidic residues" evidence="1">
    <location>
        <begin position="20"/>
        <end position="38"/>
    </location>
</feature>
<name>A0A1H8T4T1_9EURY</name>
<evidence type="ECO:0000259" key="2">
    <source>
        <dbReference type="Pfam" id="PF23437"/>
    </source>
</evidence>
<dbReference type="Pfam" id="PF23437">
    <property type="entry name" value="DUF7122"/>
    <property type="match status" value="1"/>
</dbReference>
<feature type="region of interest" description="Disordered" evidence="1">
    <location>
        <begin position="1"/>
        <end position="38"/>
    </location>
</feature>
<dbReference type="RefSeq" id="WP_089824759.1">
    <property type="nucleotide sequence ID" value="NZ_FODV01000006.1"/>
</dbReference>
<sequence length="183" mass="20302">MSDEGSQSGGDDAAPTNDGQRFDRLPATATEREVDGRATREEVLEWWDERFGVPPETFDGYTFWEKGAGKIWILHGDTADPISVEGLGMTFLRTRQEHWKPTTNAVQRFGREATKNVVELDGEQAAAFAAGEDQELDWEGDWGYLVAAHDLAGEGEPIGVGLFVYGELRSTVPKGRRENLDEI</sequence>
<keyword evidence="3" id="KW-0808">Transferase</keyword>
<dbReference type="GO" id="GO:0032259">
    <property type="term" value="P:methylation"/>
    <property type="evidence" value="ECO:0007669"/>
    <property type="project" value="UniProtKB-KW"/>
</dbReference>
<dbReference type="OrthoDB" id="50259at2157"/>
<evidence type="ECO:0000313" key="3">
    <source>
        <dbReference type="EMBL" id="SEO85957.1"/>
    </source>
</evidence>
<protein>
    <submittedName>
        <fullName evidence="3">RNA-binding PUA-like domain of methyltransferase RsmF</fullName>
    </submittedName>
</protein>
<evidence type="ECO:0000313" key="4">
    <source>
        <dbReference type="Proteomes" id="UP000199126"/>
    </source>
</evidence>
<dbReference type="AlphaFoldDB" id="A0A1H8T4T1"/>
<evidence type="ECO:0000256" key="1">
    <source>
        <dbReference type="SAM" id="MobiDB-lite"/>
    </source>
</evidence>
<keyword evidence="3" id="KW-0489">Methyltransferase</keyword>
<proteinExistence type="predicted"/>
<dbReference type="EMBL" id="FODV01000006">
    <property type="protein sequence ID" value="SEO85957.1"/>
    <property type="molecule type" value="Genomic_DNA"/>
</dbReference>
<reference evidence="4" key="1">
    <citation type="submission" date="2016-10" db="EMBL/GenBank/DDBJ databases">
        <authorList>
            <person name="Varghese N."/>
            <person name="Submissions S."/>
        </authorList>
    </citation>
    <scope>NUCLEOTIDE SEQUENCE [LARGE SCALE GENOMIC DNA]</scope>
    <source>
        <strain evidence="4">CGMCC 1.10121</strain>
    </source>
</reference>
<organism evidence="3 4">
    <name type="scientific">Halogranum amylolyticum</name>
    <dbReference type="NCBI Taxonomy" id="660520"/>
    <lineage>
        <taxon>Archaea</taxon>
        <taxon>Methanobacteriati</taxon>
        <taxon>Methanobacteriota</taxon>
        <taxon>Stenosarchaea group</taxon>
        <taxon>Halobacteria</taxon>
        <taxon>Halobacteriales</taxon>
        <taxon>Haloferacaceae</taxon>
    </lineage>
</organism>
<dbReference type="GO" id="GO:0008168">
    <property type="term" value="F:methyltransferase activity"/>
    <property type="evidence" value="ECO:0007669"/>
    <property type="project" value="UniProtKB-KW"/>
</dbReference>
<keyword evidence="4" id="KW-1185">Reference proteome</keyword>
<accession>A0A1H8T4T1</accession>
<dbReference type="Proteomes" id="UP000199126">
    <property type="component" value="Unassembled WGS sequence"/>
</dbReference>
<feature type="domain" description="DUF7122" evidence="2">
    <location>
        <begin position="12"/>
        <end position="88"/>
    </location>
</feature>